<evidence type="ECO:0000256" key="1">
    <source>
        <dbReference type="SAM" id="MobiDB-lite"/>
    </source>
</evidence>
<dbReference type="eggNOG" id="ENOG5030SWX">
    <property type="taxonomic scope" value="Bacteria"/>
</dbReference>
<dbReference type="AlphaFoldDB" id="W0BGJ0"/>
<dbReference type="STRING" id="1268635.Loa_02195"/>
<dbReference type="PATRIC" id="fig|1268635.3.peg.2247"/>
<dbReference type="RefSeq" id="WP_025386192.1">
    <property type="nucleotide sequence ID" value="NZ_CP004006.1"/>
</dbReference>
<keyword evidence="4" id="KW-1185">Reference proteome</keyword>
<accession>W0BGJ0</accession>
<name>W0BGJ0_9GAMM</name>
<sequence length="102" mass="10070">MFACAALLCIGILAAIPSGGSSLLLTVAGAAGLSVAATAGITVGAAASAVAGAGLFAHGKEKGLAKEVSEFKAALKEITKENRSEKTDDLSEPLLEGQRSNI</sequence>
<evidence type="ECO:0000256" key="2">
    <source>
        <dbReference type="SAM" id="Phobius"/>
    </source>
</evidence>
<feature type="transmembrane region" description="Helical" evidence="2">
    <location>
        <begin position="32"/>
        <end position="57"/>
    </location>
</feature>
<proteinExistence type="predicted"/>
<feature type="region of interest" description="Disordered" evidence="1">
    <location>
        <begin position="81"/>
        <end position="102"/>
    </location>
</feature>
<organism evidence="3 4">
    <name type="scientific">Legionella oakridgensis ATCC 33761 = DSM 21215</name>
    <dbReference type="NCBI Taxonomy" id="1268635"/>
    <lineage>
        <taxon>Bacteria</taxon>
        <taxon>Pseudomonadati</taxon>
        <taxon>Pseudomonadota</taxon>
        <taxon>Gammaproteobacteria</taxon>
        <taxon>Legionellales</taxon>
        <taxon>Legionellaceae</taxon>
        <taxon>Legionella</taxon>
    </lineage>
</organism>
<dbReference type="KEGG" id="lok:Loa_02195"/>
<reference evidence="3 4" key="1">
    <citation type="journal article" date="2013" name="Int. J. Med. Microbiol.">
        <title>Legionella oakridgensis ATCC 33761 genome sequence and phenotypic characterization reveals its replication capacity in amoebae.</title>
        <authorList>
            <person name="Brzuszkiewicz E."/>
            <person name="Schulz T."/>
            <person name="Rydzewski K."/>
            <person name="Daniel R."/>
            <person name="Gillmaier N."/>
            <person name="Dittmann C."/>
            <person name="Holland G."/>
            <person name="Schunder E."/>
            <person name="Lautner M."/>
            <person name="Eisenreich W."/>
            <person name="Luck C."/>
            <person name="Heuner K."/>
        </authorList>
    </citation>
    <scope>NUCLEOTIDE SEQUENCE [LARGE SCALE GENOMIC DNA]</scope>
    <source>
        <strain>OR-10</strain>
        <strain evidence="4">ATCC 33761</strain>
    </source>
</reference>
<evidence type="ECO:0000313" key="3">
    <source>
        <dbReference type="EMBL" id="AHE67737.1"/>
    </source>
</evidence>
<dbReference type="HOGENOM" id="CLU_2273849_0_0_6"/>
<keyword evidence="2" id="KW-0472">Membrane</keyword>
<gene>
    <name evidence="3" type="ORF">Loa_02195</name>
</gene>
<protein>
    <submittedName>
        <fullName evidence="3">Uncharacterized protein</fullName>
    </submittedName>
</protein>
<keyword evidence="2" id="KW-1133">Transmembrane helix</keyword>
<evidence type="ECO:0000313" key="4">
    <source>
        <dbReference type="Proteomes" id="UP000018838"/>
    </source>
</evidence>
<dbReference type="EMBL" id="CP004006">
    <property type="protein sequence ID" value="AHE67737.1"/>
    <property type="molecule type" value="Genomic_DNA"/>
</dbReference>
<dbReference type="Proteomes" id="UP000018838">
    <property type="component" value="Chromosome"/>
</dbReference>
<keyword evidence="2" id="KW-0812">Transmembrane</keyword>